<comment type="catalytic activity">
    <reaction evidence="6">
        <text>RX + glutathione = an S-substituted glutathione + a halide anion + H(+)</text>
        <dbReference type="Rhea" id="RHEA:16437"/>
        <dbReference type="ChEBI" id="CHEBI:15378"/>
        <dbReference type="ChEBI" id="CHEBI:16042"/>
        <dbReference type="ChEBI" id="CHEBI:17792"/>
        <dbReference type="ChEBI" id="CHEBI:57925"/>
        <dbReference type="ChEBI" id="CHEBI:90779"/>
        <dbReference type="EC" id="2.5.1.18"/>
    </reaction>
</comment>
<dbReference type="InterPro" id="IPR036249">
    <property type="entry name" value="Thioredoxin-like_sf"/>
</dbReference>
<dbReference type="Gene3D" id="1.20.1050.10">
    <property type="match status" value="1"/>
</dbReference>
<evidence type="ECO:0000259" key="8">
    <source>
        <dbReference type="PROSITE" id="PS50405"/>
    </source>
</evidence>
<evidence type="ECO:0000256" key="6">
    <source>
        <dbReference type="ARBA" id="ARBA00047960"/>
    </source>
</evidence>
<dbReference type="SUPFAM" id="SSF47616">
    <property type="entry name" value="GST C-terminal domain-like"/>
    <property type="match status" value="1"/>
</dbReference>
<dbReference type="PROSITE" id="PS50404">
    <property type="entry name" value="GST_NTER"/>
    <property type="match status" value="1"/>
</dbReference>
<dbReference type="EC" id="2.5.1.18" evidence="4"/>
<comment type="similarity">
    <text evidence="2">Belongs to the GST superfamily. Mu family.</text>
</comment>
<dbReference type="PRINTS" id="PR01267">
    <property type="entry name" value="GSTRNSFRASEM"/>
</dbReference>
<dbReference type="SFLD" id="SFLDS00019">
    <property type="entry name" value="Glutathione_Transferase_(cytos"/>
    <property type="match status" value="1"/>
</dbReference>
<organism evidence="9 10">
    <name type="scientific">Rhipicephalus microplus</name>
    <name type="common">Cattle tick</name>
    <name type="synonym">Boophilus microplus</name>
    <dbReference type="NCBI Taxonomy" id="6941"/>
    <lineage>
        <taxon>Eukaryota</taxon>
        <taxon>Metazoa</taxon>
        <taxon>Ecdysozoa</taxon>
        <taxon>Arthropoda</taxon>
        <taxon>Chelicerata</taxon>
        <taxon>Arachnida</taxon>
        <taxon>Acari</taxon>
        <taxon>Parasitiformes</taxon>
        <taxon>Ixodida</taxon>
        <taxon>Ixodoidea</taxon>
        <taxon>Ixodidae</taxon>
        <taxon>Rhipicephalinae</taxon>
        <taxon>Rhipicephalus</taxon>
        <taxon>Boophilus</taxon>
    </lineage>
</organism>
<evidence type="ECO:0000256" key="2">
    <source>
        <dbReference type="ARBA" id="ARBA00005861"/>
    </source>
</evidence>
<reference evidence="9" key="2">
    <citation type="submission" date="2021-09" db="EMBL/GenBank/DDBJ databases">
        <authorList>
            <person name="Jia N."/>
            <person name="Wang J."/>
            <person name="Shi W."/>
            <person name="Du L."/>
            <person name="Sun Y."/>
            <person name="Zhan W."/>
            <person name="Jiang J."/>
            <person name="Wang Q."/>
            <person name="Zhang B."/>
            <person name="Ji P."/>
            <person name="Sakyi L.B."/>
            <person name="Cui X."/>
            <person name="Yuan T."/>
            <person name="Jiang B."/>
            <person name="Yang W."/>
            <person name="Lam T.T.-Y."/>
            <person name="Chang Q."/>
            <person name="Ding S."/>
            <person name="Wang X."/>
            <person name="Zhu J."/>
            <person name="Ruan X."/>
            <person name="Zhao L."/>
            <person name="Wei J."/>
            <person name="Que T."/>
            <person name="Du C."/>
            <person name="Cheng J."/>
            <person name="Dai P."/>
            <person name="Han X."/>
            <person name="Huang E."/>
            <person name="Gao Y."/>
            <person name="Liu J."/>
            <person name="Shao H."/>
            <person name="Ye R."/>
            <person name="Li L."/>
            <person name="Wei W."/>
            <person name="Wang X."/>
            <person name="Wang C."/>
            <person name="Huo Q."/>
            <person name="Li W."/>
            <person name="Guo W."/>
            <person name="Chen H."/>
            <person name="Chen S."/>
            <person name="Zhou L."/>
            <person name="Zhou L."/>
            <person name="Ni X."/>
            <person name="Tian J."/>
            <person name="Zhou Y."/>
            <person name="Sheng Y."/>
            <person name="Liu T."/>
            <person name="Pan Y."/>
            <person name="Xia L."/>
            <person name="Li J."/>
            <person name="Zhao F."/>
            <person name="Cao W."/>
        </authorList>
    </citation>
    <scope>NUCLEOTIDE SEQUENCE</scope>
    <source>
        <strain evidence="9">Rmic-2018</strain>
        <tissue evidence="9">Larvae</tissue>
    </source>
</reference>
<dbReference type="GO" id="GO:0006749">
    <property type="term" value="P:glutathione metabolic process"/>
    <property type="evidence" value="ECO:0007669"/>
    <property type="project" value="TreeGrafter"/>
</dbReference>
<dbReference type="EMBL" id="JABSTU010000001">
    <property type="protein sequence ID" value="KAH8041267.1"/>
    <property type="molecule type" value="Genomic_DNA"/>
</dbReference>
<comment type="function">
    <text evidence="1">Conjugation of reduced glutathione to a wide number of exogenous and endogenous hydrophobic electrophiles.</text>
</comment>
<name>A0A9J6F3L5_RHIMP</name>
<dbReference type="PANTHER" id="PTHR11571:SF222">
    <property type="entry name" value="GLUTATHIONE TRANSFERASE"/>
    <property type="match status" value="1"/>
</dbReference>
<evidence type="ECO:0000256" key="1">
    <source>
        <dbReference type="ARBA" id="ARBA00003701"/>
    </source>
</evidence>
<dbReference type="FunFam" id="1.20.1050.10:FF:000101">
    <property type="entry name" value="Glutathione S-transferase Mu 4"/>
    <property type="match status" value="1"/>
</dbReference>
<evidence type="ECO:0000256" key="4">
    <source>
        <dbReference type="ARBA" id="ARBA00012452"/>
    </source>
</evidence>
<dbReference type="SFLD" id="SFLDG00363">
    <property type="entry name" value="AMPS_(cytGST):_Alpha-__Mu-__Pi"/>
    <property type="match status" value="1"/>
</dbReference>
<dbReference type="InterPro" id="IPR050213">
    <property type="entry name" value="GST_superfamily"/>
</dbReference>
<feature type="domain" description="GST N-terminal" evidence="7">
    <location>
        <begin position="4"/>
        <end position="91"/>
    </location>
</feature>
<evidence type="ECO:0000313" key="10">
    <source>
        <dbReference type="Proteomes" id="UP000821866"/>
    </source>
</evidence>
<dbReference type="SUPFAM" id="SSF52833">
    <property type="entry name" value="Thioredoxin-like"/>
    <property type="match status" value="1"/>
</dbReference>
<keyword evidence="5" id="KW-0808">Transferase</keyword>
<dbReference type="InterPro" id="IPR004045">
    <property type="entry name" value="Glutathione_S-Trfase_N"/>
</dbReference>
<dbReference type="SFLD" id="SFLDG01205">
    <property type="entry name" value="AMPS.1"/>
    <property type="match status" value="1"/>
</dbReference>
<reference evidence="9" key="1">
    <citation type="journal article" date="2020" name="Cell">
        <title>Large-Scale Comparative Analyses of Tick Genomes Elucidate Their Genetic Diversity and Vector Capacities.</title>
        <authorList>
            <consortium name="Tick Genome and Microbiome Consortium (TIGMIC)"/>
            <person name="Jia N."/>
            <person name="Wang J."/>
            <person name="Shi W."/>
            <person name="Du L."/>
            <person name="Sun Y."/>
            <person name="Zhan W."/>
            <person name="Jiang J.F."/>
            <person name="Wang Q."/>
            <person name="Zhang B."/>
            <person name="Ji P."/>
            <person name="Bell-Sakyi L."/>
            <person name="Cui X.M."/>
            <person name="Yuan T.T."/>
            <person name="Jiang B.G."/>
            <person name="Yang W.F."/>
            <person name="Lam T.T."/>
            <person name="Chang Q.C."/>
            <person name="Ding S.J."/>
            <person name="Wang X.J."/>
            <person name="Zhu J.G."/>
            <person name="Ruan X.D."/>
            <person name="Zhao L."/>
            <person name="Wei J.T."/>
            <person name="Ye R.Z."/>
            <person name="Que T.C."/>
            <person name="Du C.H."/>
            <person name="Zhou Y.H."/>
            <person name="Cheng J.X."/>
            <person name="Dai P.F."/>
            <person name="Guo W.B."/>
            <person name="Han X.H."/>
            <person name="Huang E.J."/>
            <person name="Li L.F."/>
            <person name="Wei W."/>
            <person name="Gao Y.C."/>
            <person name="Liu J.Z."/>
            <person name="Shao H.Z."/>
            <person name="Wang X."/>
            <person name="Wang C.C."/>
            <person name="Yang T.C."/>
            <person name="Huo Q.B."/>
            <person name="Li W."/>
            <person name="Chen H.Y."/>
            <person name="Chen S.E."/>
            <person name="Zhou L.G."/>
            <person name="Ni X.B."/>
            <person name="Tian J.H."/>
            <person name="Sheng Y."/>
            <person name="Liu T."/>
            <person name="Pan Y.S."/>
            <person name="Xia L.Y."/>
            <person name="Li J."/>
            <person name="Zhao F."/>
            <person name="Cao W.C."/>
        </authorList>
    </citation>
    <scope>NUCLEOTIDE SEQUENCE</scope>
    <source>
        <strain evidence="9">Rmic-2018</strain>
    </source>
</reference>
<proteinExistence type="inferred from homology"/>
<dbReference type="AlphaFoldDB" id="A0A9J6F3L5"/>
<dbReference type="GO" id="GO:0042178">
    <property type="term" value="P:xenobiotic catabolic process"/>
    <property type="evidence" value="ECO:0007669"/>
    <property type="project" value="UniProtKB-ARBA"/>
</dbReference>
<dbReference type="CDD" id="cd03075">
    <property type="entry name" value="GST_N_Mu"/>
    <property type="match status" value="1"/>
</dbReference>
<dbReference type="Proteomes" id="UP000821866">
    <property type="component" value="Chromosome 1"/>
</dbReference>
<accession>A0A9J6F3L5</accession>
<keyword evidence="10" id="KW-1185">Reference proteome</keyword>
<comment type="caution">
    <text evidence="9">The sequence shown here is derived from an EMBL/GenBank/DDBJ whole genome shotgun (WGS) entry which is preliminary data.</text>
</comment>
<evidence type="ECO:0000256" key="3">
    <source>
        <dbReference type="ARBA" id="ARBA00011738"/>
    </source>
</evidence>
<dbReference type="PROSITE" id="PS50405">
    <property type="entry name" value="GST_CTER"/>
    <property type="match status" value="1"/>
</dbReference>
<evidence type="ECO:0000313" key="9">
    <source>
        <dbReference type="EMBL" id="KAH8041267.1"/>
    </source>
</evidence>
<dbReference type="Pfam" id="PF14497">
    <property type="entry name" value="GST_C_3"/>
    <property type="match status" value="1"/>
</dbReference>
<protein>
    <recommendedName>
        <fullName evidence="4">glutathione transferase</fullName>
        <ecNumber evidence="4">2.5.1.18</ecNumber>
    </recommendedName>
</protein>
<evidence type="ECO:0000256" key="5">
    <source>
        <dbReference type="ARBA" id="ARBA00022679"/>
    </source>
</evidence>
<evidence type="ECO:0000259" key="7">
    <source>
        <dbReference type="PROSITE" id="PS50404"/>
    </source>
</evidence>
<feature type="domain" description="GST C-terminal" evidence="8">
    <location>
        <begin position="93"/>
        <end position="212"/>
    </location>
</feature>
<sequence>MENAKPLLAYWNIRSLGQPLRNLLIYKGVEFEDKRYPHGPPPDYNRESWLREKFTLGFPFPNIPYYVDDDVKITQSVAILRYLGRKHDLAGSNDQETTELDVLEQQARDMFLTIPYQAANVPGCKGGLEWYAENMDFVLEPWEKHMSDRKWALGDRLTYVDFMLYEGFDWHREFKPEAMDRYPNIAQYLQRFEELPNIKEFFASEKYNRWPILGPMRPWGNRK</sequence>
<dbReference type="VEuPathDB" id="VectorBase:LOC119173864"/>
<dbReference type="PANTHER" id="PTHR11571">
    <property type="entry name" value="GLUTATHIONE S-TRANSFERASE"/>
    <property type="match status" value="1"/>
</dbReference>
<dbReference type="GO" id="GO:0042802">
    <property type="term" value="F:identical protein binding"/>
    <property type="evidence" value="ECO:0007669"/>
    <property type="project" value="UniProtKB-ARBA"/>
</dbReference>
<dbReference type="InterPro" id="IPR036282">
    <property type="entry name" value="Glutathione-S-Trfase_C_sf"/>
</dbReference>
<dbReference type="InterPro" id="IPR003081">
    <property type="entry name" value="GST_mu"/>
</dbReference>
<dbReference type="InterPro" id="IPR010987">
    <property type="entry name" value="Glutathione-S-Trfase_C-like"/>
</dbReference>
<dbReference type="GO" id="GO:0004364">
    <property type="term" value="F:glutathione transferase activity"/>
    <property type="evidence" value="ECO:0007669"/>
    <property type="project" value="UniProtKB-EC"/>
</dbReference>
<dbReference type="Pfam" id="PF02798">
    <property type="entry name" value="GST_N"/>
    <property type="match status" value="1"/>
</dbReference>
<comment type="subunit">
    <text evidence="3">Homodimer.</text>
</comment>
<dbReference type="InterPro" id="IPR040079">
    <property type="entry name" value="Glutathione_S-Trfase"/>
</dbReference>
<dbReference type="InterPro" id="IPR004046">
    <property type="entry name" value="GST_C"/>
</dbReference>
<dbReference type="Gene3D" id="3.40.30.10">
    <property type="entry name" value="Glutaredoxin"/>
    <property type="match status" value="1"/>
</dbReference>
<gene>
    <name evidence="9" type="ORF">HPB51_014415</name>
</gene>